<keyword evidence="4" id="KW-0482">Metalloprotease</keyword>
<evidence type="ECO:0008006" key="7">
    <source>
        <dbReference type="Google" id="ProtNLM"/>
    </source>
</evidence>
<dbReference type="Pfam" id="PF08014">
    <property type="entry name" value="MATCAP"/>
    <property type="match status" value="1"/>
</dbReference>
<evidence type="ECO:0000256" key="1">
    <source>
        <dbReference type="ARBA" id="ARBA00001947"/>
    </source>
</evidence>
<dbReference type="InterPro" id="IPR012548">
    <property type="entry name" value="MATCAP"/>
</dbReference>
<dbReference type="Gene3D" id="3.40.630.40">
    <property type="entry name" value="Zn-dependent exopeptidases"/>
    <property type="match status" value="1"/>
</dbReference>
<dbReference type="STRING" id="28885.EI16_09940"/>
<dbReference type="RefSeq" id="WP_029912977.1">
    <property type="nucleotide sequence ID" value="NZ_AP020335.1"/>
</dbReference>
<keyword evidence="2" id="KW-0645">Protease</keyword>
<accession>A0A067A1S3</accession>
<evidence type="ECO:0000256" key="3">
    <source>
        <dbReference type="ARBA" id="ARBA00022801"/>
    </source>
</evidence>
<dbReference type="SUPFAM" id="SSF53187">
    <property type="entry name" value="Zn-dependent exopeptidases"/>
    <property type="match status" value="1"/>
</dbReference>
<name>A0A067A1S3_HYDMR</name>
<dbReference type="NCBIfam" id="TIGR02421">
    <property type="entry name" value="QEGLA"/>
    <property type="match status" value="1"/>
</dbReference>
<dbReference type="GO" id="GO:0080164">
    <property type="term" value="P:regulation of nitric oxide metabolic process"/>
    <property type="evidence" value="ECO:0007669"/>
    <property type="project" value="TreeGrafter"/>
</dbReference>
<dbReference type="InterPro" id="IPR012656">
    <property type="entry name" value="CHP02421_QEGLA"/>
</dbReference>
<keyword evidence="3" id="KW-0378">Hydrolase</keyword>
<protein>
    <recommendedName>
        <fullName evidence="7">Flavohemoglobin expression-modulating QEGLA motif protein</fullName>
    </recommendedName>
</protein>
<dbReference type="Pfam" id="PF05013">
    <property type="entry name" value="FGase"/>
    <property type="match status" value="1"/>
</dbReference>
<evidence type="ECO:0000313" key="6">
    <source>
        <dbReference type="Proteomes" id="UP000027341"/>
    </source>
</evidence>
<dbReference type="Proteomes" id="UP000027341">
    <property type="component" value="Unassembled WGS sequence"/>
</dbReference>
<dbReference type="SMART" id="SM01154">
    <property type="entry name" value="DUF1704"/>
    <property type="match status" value="1"/>
</dbReference>
<evidence type="ECO:0000256" key="4">
    <source>
        <dbReference type="ARBA" id="ARBA00023049"/>
    </source>
</evidence>
<dbReference type="EMBL" id="JMIU01000001">
    <property type="protein sequence ID" value="KDN96566.1"/>
    <property type="molecule type" value="Genomic_DNA"/>
</dbReference>
<dbReference type="AlphaFoldDB" id="A0A067A1S3"/>
<organism evidence="5 6">
    <name type="scientific">Hydrogenovibrio marinus</name>
    <dbReference type="NCBI Taxonomy" id="28885"/>
    <lineage>
        <taxon>Bacteria</taxon>
        <taxon>Pseudomonadati</taxon>
        <taxon>Pseudomonadota</taxon>
        <taxon>Gammaproteobacteria</taxon>
        <taxon>Thiotrichales</taxon>
        <taxon>Piscirickettsiaceae</taxon>
        <taxon>Hydrogenovibrio</taxon>
    </lineage>
</organism>
<comment type="cofactor">
    <cofactor evidence="1">
        <name>Zn(2+)</name>
        <dbReference type="ChEBI" id="CHEBI:29105"/>
    </cofactor>
</comment>
<evidence type="ECO:0000256" key="2">
    <source>
        <dbReference type="ARBA" id="ARBA00022670"/>
    </source>
</evidence>
<gene>
    <name evidence="5" type="ORF">EI16_09940</name>
</gene>
<proteinExistence type="predicted"/>
<dbReference type="PANTHER" id="PTHR31817">
    <property type="match status" value="1"/>
</dbReference>
<evidence type="ECO:0000313" key="5">
    <source>
        <dbReference type="EMBL" id="KDN96566.1"/>
    </source>
</evidence>
<dbReference type="InterPro" id="IPR007709">
    <property type="entry name" value="N-FG_amidohydro"/>
</dbReference>
<sequence length="664" mass="77181">MFEWSEKACLKAIDKGKLFHARVENLLEIKIEDYGFFICAAIHDGHQLRDELVDLCTLNESERLFEEDPFTGEMIASMPITITALDSRYEYDLNRAPENCVYEEAWGKQVWQTPLSEDVKQRSLDKHALFYRILGALIKKTEKRHGNCLVYDMHSYNYLRMEGQEPPVFNIGTEQLDSVRWDKVIQHWNHSLNSIELPNISSRSAINEVFWGRGYLATFVKNNFKNTLALPTEVKKVFMDEQSGEPYPLVLDTLKAELKERFLNTALFFAKQHKPKTPKRKTEMLSSEIDPNVEKLDAKLHRLCKGIETLAYINPKNIVREKKRFFAKGFNYEPDFTYRQLEINPFEFREKLYKLPEASVKDISIQQMYRDVIDAYATKIDLLTTVGTDKFLYNSLRYYGEPSDEDIELAHFLLYAKPFEEFAERSIDAKQAKERFMKALDDYNIHCHVEVTDKIIASAMVDNGKKTILINKSMRMNDMELDALIHHELGVHMVTTYNANKQQLKVFKLGLPGNTYTQEGLAILAEFMTGNLNLPRLQTLALRVIAVNMMVKHYDFSYTFKALMDDYGLDKDEAFRLTARVYRGGGFTKDFLYLRGLKDALRIYKNHNLTPLYVGKTSFHYLNTIQEMIERGMVAEPTYLPMYLQKDMGVLPNPILEYLLACGD</sequence>
<dbReference type="GO" id="GO:0008237">
    <property type="term" value="F:metallopeptidase activity"/>
    <property type="evidence" value="ECO:0007669"/>
    <property type="project" value="UniProtKB-KW"/>
</dbReference>
<dbReference type="PANTHER" id="PTHR31817:SF0">
    <property type="entry name" value="CHROMOSOME UNDETERMINED SCAFFOLD_67, WHOLE GENOME SHOTGUN SEQUENCE"/>
    <property type="match status" value="1"/>
</dbReference>
<dbReference type="GO" id="GO:0006508">
    <property type="term" value="P:proteolysis"/>
    <property type="evidence" value="ECO:0007669"/>
    <property type="project" value="UniProtKB-KW"/>
</dbReference>
<reference evidence="5 6" key="1">
    <citation type="submission" date="2014-04" db="EMBL/GenBank/DDBJ databases">
        <title>Draft genome sequence of Hydrogenovibrio marinus MH-110, a model organism for aerobic H2 metabolism.</title>
        <authorList>
            <person name="Cha H.J."/>
            <person name="Jo B.H."/>
            <person name="Hwang B.H."/>
        </authorList>
    </citation>
    <scope>NUCLEOTIDE SEQUENCE [LARGE SCALE GENOMIC DNA]</scope>
    <source>
        <strain evidence="5 6">MH-110</strain>
    </source>
</reference>
<keyword evidence="6" id="KW-1185">Reference proteome</keyword>
<comment type="caution">
    <text evidence="5">The sequence shown here is derived from an EMBL/GenBank/DDBJ whole genome shotgun (WGS) entry which is preliminary data.</text>
</comment>